<sequence>MAETERCREEGLSFFRGVWLRFKAPDDNKTLLFARRLARAVQLFVLSQTSSAPVPGVLCGSGGLCGVAGRGDGGWSLKAAEVRWRKPFA</sequence>
<protein>
    <submittedName>
        <fullName evidence="1">Uncharacterized protein</fullName>
    </submittedName>
</protein>
<reference evidence="1 2" key="1">
    <citation type="submission" date="2019-05" db="EMBL/GenBank/DDBJ databases">
        <title>Another draft genome of Portunus trituberculatus and its Hox gene families provides insights of decapod evolution.</title>
        <authorList>
            <person name="Jeong J.-H."/>
            <person name="Song I."/>
            <person name="Kim S."/>
            <person name="Choi T."/>
            <person name="Kim D."/>
            <person name="Ryu S."/>
            <person name="Kim W."/>
        </authorList>
    </citation>
    <scope>NUCLEOTIDE SEQUENCE [LARGE SCALE GENOMIC DNA]</scope>
    <source>
        <tissue evidence="1">Muscle</tissue>
    </source>
</reference>
<keyword evidence="2" id="KW-1185">Reference proteome</keyword>
<gene>
    <name evidence="1" type="ORF">E2C01_058673</name>
</gene>
<proteinExistence type="predicted"/>
<evidence type="ECO:0000313" key="1">
    <source>
        <dbReference type="EMBL" id="MPC64555.1"/>
    </source>
</evidence>
<organism evidence="1 2">
    <name type="scientific">Portunus trituberculatus</name>
    <name type="common">Swimming crab</name>
    <name type="synonym">Neptunus trituberculatus</name>
    <dbReference type="NCBI Taxonomy" id="210409"/>
    <lineage>
        <taxon>Eukaryota</taxon>
        <taxon>Metazoa</taxon>
        <taxon>Ecdysozoa</taxon>
        <taxon>Arthropoda</taxon>
        <taxon>Crustacea</taxon>
        <taxon>Multicrustacea</taxon>
        <taxon>Malacostraca</taxon>
        <taxon>Eumalacostraca</taxon>
        <taxon>Eucarida</taxon>
        <taxon>Decapoda</taxon>
        <taxon>Pleocyemata</taxon>
        <taxon>Brachyura</taxon>
        <taxon>Eubrachyura</taxon>
        <taxon>Portunoidea</taxon>
        <taxon>Portunidae</taxon>
        <taxon>Portuninae</taxon>
        <taxon>Portunus</taxon>
    </lineage>
</organism>
<dbReference type="EMBL" id="VSRR010022239">
    <property type="protein sequence ID" value="MPC64555.1"/>
    <property type="molecule type" value="Genomic_DNA"/>
</dbReference>
<dbReference type="AlphaFoldDB" id="A0A5B7H4S7"/>
<name>A0A5B7H4S7_PORTR</name>
<comment type="caution">
    <text evidence="1">The sequence shown here is derived from an EMBL/GenBank/DDBJ whole genome shotgun (WGS) entry which is preliminary data.</text>
</comment>
<dbReference type="Proteomes" id="UP000324222">
    <property type="component" value="Unassembled WGS sequence"/>
</dbReference>
<evidence type="ECO:0000313" key="2">
    <source>
        <dbReference type="Proteomes" id="UP000324222"/>
    </source>
</evidence>
<accession>A0A5B7H4S7</accession>